<name>A0A7C0Y669_DESA2</name>
<dbReference type="CDD" id="cd00880">
    <property type="entry name" value="Era_like"/>
    <property type="match status" value="1"/>
</dbReference>
<reference evidence="2" key="1">
    <citation type="journal article" date="2020" name="mSystems">
        <title>Genome- and Community-Level Interaction Insights into Carbon Utilization and Element Cycling Functions of Hydrothermarchaeota in Hydrothermal Sediment.</title>
        <authorList>
            <person name="Zhou Z."/>
            <person name="Liu Y."/>
            <person name="Xu W."/>
            <person name="Pan J."/>
            <person name="Luo Z.H."/>
            <person name="Li M."/>
        </authorList>
    </citation>
    <scope>NUCLEOTIDE SEQUENCE [LARGE SCALE GENOMIC DNA]</scope>
    <source>
        <strain evidence="2">HyVt-233</strain>
    </source>
</reference>
<dbReference type="GO" id="GO:0030488">
    <property type="term" value="P:tRNA methylation"/>
    <property type="evidence" value="ECO:0007669"/>
    <property type="project" value="TreeGrafter"/>
</dbReference>
<organism evidence="2">
    <name type="scientific">Desulfofervidus auxilii</name>
    <dbReference type="NCBI Taxonomy" id="1621989"/>
    <lineage>
        <taxon>Bacteria</taxon>
        <taxon>Pseudomonadati</taxon>
        <taxon>Thermodesulfobacteriota</taxon>
        <taxon>Candidatus Desulfofervidia</taxon>
        <taxon>Candidatus Desulfofervidales</taxon>
        <taxon>Candidatus Desulfofervidaceae</taxon>
        <taxon>Candidatus Desulfofervidus</taxon>
    </lineage>
</organism>
<dbReference type="NCBIfam" id="TIGR00231">
    <property type="entry name" value="small_GTP"/>
    <property type="match status" value="1"/>
</dbReference>
<evidence type="ECO:0000259" key="1">
    <source>
        <dbReference type="Pfam" id="PF01926"/>
    </source>
</evidence>
<dbReference type="AlphaFoldDB" id="A0A7C0Y669"/>
<dbReference type="InterPro" id="IPR006073">
    <property type="entry name" value="GTP-bd"/>
</dbReference>
<dbReference type="PRINTS" id="PR00449">
    <property type="entry name" value="RASTRNSFRMNG"/>
</dbReference>
<dbReference type="Gene3D" id="3.40.50.300">
    <property type="entry name" value="P-loop containing nucleotide triphosphate hydrolases"/>
    <property type="match status" value="1"/>
</dbReference>
<proteinExistence type="predicted"/>
<sequence length="209" mass="23196">MLVGVQRLSWLLKIFGKKKEKKITLGIYGAPNVGKTTLANRIAKDCGVQPQGVVSEIPHETRVVEKIEKLHLNINGKILQITMLDMPGLATKIDYRDFLKYGLTEEEAIQRAKEATKGVIEAVKWLNRVDVAIAVVDSTKVPYDQVNIMLIGTLEAKGIPIIIAANKIDLAEARPHLVKETFPNHRVIPISALTGKNIENLYETLSKLV</sequence>
<gene>
    <name evidence="2" type="ORF">ENG63_01835</name>
</gene>
<evidence type="ECO:0000313" key="2">
    <source>
        <dbReference type="EMBL" id="HDD43590.1"/>
    </source>
</evidence>
<dbReference type="GO" id="GO:0002098">
    <property type="term" value="P:tRNA wobble uridine modification"/>
    <property type="evidence" value="ECO:0007669"/>
    <property type="project" value="TreeGrafter"/>
</dbReference>
<accession>A0A7C0Y669</accession>
<dbReference type="GO" id="GO:0005737">
    <property type="term" value="C:cytoplasm"/>
    <property type="evidence" value="ECO:0007669"/>
    <property type="project" value="TreeGrafter"/>
</dbReference>
<dbReference type="InterPro" id="IPR027417">
    <property type="entry name" value="P-loop_NTPase"/>
</dbReference>
<dbReference type="GO" id="GO:0005525">
    <property type="term" value="F:GTP binding"/>
    <property type="evidence" value="ECO:0007669"/>
    <property type="project" value="InterPro"/>
</dbReference>
<protein>
    <submittedName>
        <fullName evidence="2">GTP-binding protein</fullName>
    </submittedName>
</protein>
<dbReference type="SUPFAM" id="SSF52540">
    <property type="entry name" value="P-loop containing nucleoside triphosphate hydrolases"/>
    <property type="match status" value="1"/>
</dbReference>
<dbReference type="EMBL" id="DRBS01000071">
    <property type="protein sequence ID" value="HDD43590.1"/>
    <property type="molecule type" value="Genomic_DNA"/>
</dbReference>
<dbReference type="InterPro" id="IPR005225">
    <property type="entry name" value="Small_GTP-bd"/>
</dbReference>
<dbReference type="Pfam" id="PF01926">
    <property type="entry name" value="MMR_HSR1"/>
    <property type="match status" value="1"/>
</dbReference>
<dbReference type="Proteomes" id="UP000886289">
    <property type="component" value="Unassembled WGS sequence"/>
</dbReference>
<comment type="caution">
    <text evidence="2">The sequence shown here is derived from an EMBL/GenBank/DDBJ whole genome shotgun (WGS) entry which is preliminary data.</text>
</comment>
<dbReference type="PANTHER" id="PTHR42714">
    <property type="entry name" value="TRNA MODIFICATION GTPASE GTPBP3"/>
    <property type="match status" value="1"/>
</dbReference>
<dbReference type="PANTHER" id="PTHR42714:SF2">
    <property type="entry name" value="TRNA MODIFICATION GTPASE GTPBP3, MITOCHONDRIAL"/>
    <property type="match status" value="1"/>
</dbReference>
<feature type="domain" description="G" evidence="1">
    <location>
        <begin position="25"/>
        <end position="167"/>
    </location>
</feature>